<evidence type="ECO:0000256" key="3">
    <source>
        <dbReference type="ARBA" id="ARBA00022728"/>
    </source>
</evidence>
<feature type="domain" description="SANT" evidence="10">
    <location>
        <begin position="1"/>
        <end position="51"/>
    </location>
</feature>
<keyword evidence="5" id="KW-0238">DNA-binding</keyword>
<dbReference type="InterPro" id="IPR017884">
    <property type="entry name" value="SANT_dom"/>
</dbReference>
<accession>A0A1B7THJ5</accession>
<dbReference type="Proteomes" id="UP000092321">
    <property type="component" value="Unassembled WGS sequence"/>
</dbReference>
<feature type="non-terminal residue" evidence="12">
    <location>
        <position position="1"/>
    </location>
</feature>
<dbReference type="InterPro" id="IPR009057">
    <property type="entry name" value="Homeodomain-like_sf"/>
</dbReference>
<feature type="domain" description="HTH myb-type" evidence="11">
    <location>
        <begin position="1"/>
        <end position="48"/>
    </location>
</feature>
<keyword evidence="3" id="KW-0747">Spliceosome</keyword>
<sequence>WTFREEEILTKSIQKYGTNKWNKIATLLMKKSAIQCKLRWEEYLLPKIHDNKQTTFNSDEDKQLLNLYNIYKDQWKTIAETMGKTAASCLIRYNELI</sequence>
<proteinExistence type="inferred from homology"/>
<keyword evidence="7" id="KW-0539">Nucleus</keyword>
<dbReference type="EMBL" id="LXPE01000005">
    <property type="protein sequence ID" value="OBA28105.1"/>
    <property type="molecule type" value="Genomic_DNA"/>
</dbReference>
<evidence type="ECO:0000256" key="8">
    <source>
        <dbReference type="ARBA" id="ARBA00034837"/>
    </source>
</evidence>
<dbReference type="OrthoDB" id="1410009at2759"/>
<reference evidence="13" key="1">
    <citation type="journal article" date="2016" name="Proc. Natl. Acad. Sci. U.S.A.">
        <title>Comparative genomics of biotechnologically important yeasts.</title>
        <authorList>
            <person name="Riley R."/>
            <person name="Haridas S."/>
            <person name="Wolfe K.H."/>
            <person name="Lopes M.R."/>
            <person name="Hittinger C.T."/>
            <person name="Goeker M."/>
            <person name="Salamov A.A."/>
            <person name="Wisecaver J.H."/>
            <person name="Long T.M."/>
            <person name="Calvey C.H."/>
            <person name="Aerts A.L."/>
            <person name="Barry K.W."/>
            <person name="Choi C."/>
            <person name="Clum A."/>
            <person name="Coughlan A.Y."/>
            <person name="Deshpande S."/>
            <person name="Douglass A.P."/>
            <person name="Hanson S.J."/>
            <person name="Klenk H.-P."/>
            <person name="LaButti K.M."/>
            <person name="Lapidus A."/>
            <person name="Lindquist E.A."/>
            <person name="Lipzen A.M."/>
            <person name="Meier-Kolthoff J.P."/>
            <person name="Ohm R.A."/>
            <person name="Otillar R.P."/>
            <person name="Pangilinan J.L."/>
            <person name="Peng Y."/>
            <person name="Rokas A."/>
            <person name="Rosa C.A."/>
            <person name="Scheuner C."/>
            <person name="Sibirny A.A."/>
            <person name="Slot J.C."/>
            <person name="Stielow J.B."/>
            <person name="Sun H."/>
            <person name="Kurtzman C.P."/>
            <person name="Blackwell M."/>
            <person name="Grigoriev I.V."/>
            <person name="Jeffries T.W."/>
        </authorList>
    </citation>
    <scope>NUCLEOTIDE SEQUENCE [LARGE SCALE GENOMIC DNA]</scope>
    <source>
        <strain evidence="13">NRRL Y-1626</strain>
    </source>
</reference>
<organism evidence="12 13">
    <name type="scientific">Hanseniaspora valbyensis NRRL Y-1626</name>
    <dbReference type="NCBI Taxonomy" id="766949"/>
    <lineage>
        <taxon>Eukaryota</taxon>
        <taxon>Fungi</taxon>
        <taxon>Dikarya</taxon>
        <taxon>Ascomycota</taxon>
        <taxon>Saccharomycotina</taxon>
        <taxon>Saccharomycetes</taxon>
        <taxon>Saccharomycodales</taxon>
        <taxon>Saccharomycodaceae</taxon>
        <taxon>Hanseniaspora</taxon>
    </lineage>
</organism>
<evidence type="ECO:0000259" key="10">
    <source>
        <dbReference type="PROSITE" id="PS51293"/>
    </source>
</evidence>
<feature type="domain" description="HTH myb-type" evidence="11">
    <location>
        <begin position="52"/>
        <end position="97"/>
    </location>
</feature>
<evidence type="ECO:0000256" key="4">
    <source>
        <dbReference type="ARBA" id="ARBA00022737"/>
    </source>
</evidence>
<dbReference type="PANTHER" id="PTHR45885:SF1">
    <property type="entry name" value="CELL DIVISION CYCLE 5-LIKE PROTEIN"/>
    <property type="match status" value="1"/>
</dbReference>
<dbReference type="InterPro" id="IPR017930">
    <property type="entry name" value="Myb_dom"/>
</dbReference>
<comment type="caution">
    <text evidence="12">The sequence shown here is derived from an EMBL/GenBank/DDBJ whole genome shotgun (WGS) entry which is preliminary data.</text>
</comment>
<evidence type="ECO:0000256" key="2">
    <source>
        <dbReference type="ARBA" id="ARBA00022664"/>
    </source>
</evidence>
<comment type="similarity">
    <text evidence="1">Belongs to the CEF1 family.</text>
</comment>
<keyword evidence="4" id="KW-0677">Repeat</keyword>
<dbReference type="GO" id="GO:0006355">
    <property type="term" value="P:regulation of DNA-templated transcription"/>
    <property type="evidence" value="ECO:0007669"/>
    <property type="project" value="UniProtKB-ARBA"/>
</dbReference>
<dbReference type="CDD" id="cd00167">
    <property type="entry name" value="SANT"/>
    <property type="match status" value="1"/>
</dbReference>
<dbReference type="Pfam" id="PF00249">
    <property type="entry name" value="Myb_DNA-binding"/>
    <property type="match status" value="2"/>
</dbReference>
<keyword evidence="6" id="KW-0508">mRNA splicing</keyword>
<dbReference type="PROSITE" id="PS51293">
    <property type="entry name" value="SANT"/>
    <property type="match status" value="1"/>
</dbReference>
<dbReference type="PROSITE" id="PS50090">
    <property type="entry name" value="MYB_LIKE"/>
    <property type="match status" value="2"/>
</dbReference>
<dbReference type="PANTHER" id="PTHR45885">
    <property type="entry name" value="CELL DIVISION CYCLE 5-LIKE PROTEIN"/>
    <property type="match status" value="1"/>
</dbReference>
<dbReference type="PROSITE" id="PS51294">
    <property type="entry name" value="HTH_MYB"/>
    <property type="match status" value="2"/>
</dbReference>
<dbReference type="Gene3D" id="1.10.10.60">
    <property type="entry name" value="Homeodomain-like"/>
    <property type="match status" value="2"/>
</dbReference>
<evidence type="ECO:0000313" key="13">
    <source>
        <dbReference type="Proteomes" id="UP000092321"/>
    </source>
</evidence>
<name>A0A1B7THJ5_9ASCO</name>
<dbReference type="GO" id="GO:0000974">
    <property type="term" value="C:Prp19 complex"/>
    <property type="evidence" value="ECO:0007669"/>
    <property type="project" value="InterPro"/>
</dbReference>
<protein>
    <recommendedName>
        <fullName evidence="8">Pre-mRNA-splicing factor CEF1</fullName>
    </recommendedName>
</protein>
<dbReference type="SMART" id="SM00717">
    <property type="entry name" value="SANT"/>
    <property type="match status" value="2"/>
</dbReference>
<dbReference type="GO" id="GO:0005681">
    <property type="term" value="C:spliceosomal complex"/>
    <property type="evidence" value="ECO:0007669"/>
    <property type="project" value="UniProtKB-KW"/>
</dbReference>
<keyword evidence="13" id="KW-1185">Reference proteome</keyword>
<evidence type="ECO:0000256" key="5">
    <source>
        <dbReference type="ARBA" id="ARBA00023125"/>
    </source>
</evidence>
<evidence type="ECO:0000259" key="11">
    <source>
        <dbReference type="PROSITE" id="PS51294"/>
    </source>
</evidence>
<gene>
    <name evidence="12" type="ORF">HANVADRAFT_19669</name>
</gene>
<dbReference type="SUPFAM" id="SSF46689">
    <property type="entry name" value="Homeodomain-like"/>
    <property type="match status" value="1"/>
</dbReference>
<dbReference type="InterPro" id="IPR001005">
    <property type="entry name" value="SANT/Myb"/>
</dbReference>
<dbReference type="GO" id="GO:0000398">
    <property type="term" value="P:mRNA splicing, via spliceosome"/>
    <property type="evidence" value="ECO:0007669"/>
    <property type="project" value="InterPro"/>
</dbReference>
<feature type="domain" description="Myb-like" evidence="9">
    <location>
        <begin position="48"/>
        <end position="97"/>
    </location>
</feature>
<dbReference type="InterPro" id="IPR047242">
    <property type="entry name" value="CDC5L/Cef1"/>
</dbReference>
<evidence type="ECO:0000256" key="1">
    <source>
        <dbReference type="ARBA" id="ARBA00010506"/>
    </source>
</evidence>
<dbReference type="AlphaFoldDB" id="A0A1B7THJ5"/>
<evidence type="ECO:0000256" key="6">
    <source>
        <dbReference type="ARBA" id="ARBA00023187"/>
    </source>
</evidence>
<feature type="non-terminal residue" evidence="12">
    <location>
        <position position="97"/>
    </location>
</feature>
<dbReference type="GO" id="GO:0003677">
    <property type="term" value="F:DNA binding"/>
    <property type="evidence" value="ECO:0007669"/>
    <property type="project" value="UniProtKB-KW"/>
</dbReference>
<evidence type="ECO:0000256" key="7">
    <source>
        <dbReference type="ARBA" id="ARBA00023242"/>
    </source>
</evidence>
<feature type="domain" description="Myb-like" evidence="9">
    <location>
        <begin position="1"/>
        <end position="44"/>
    </location>
</feature>
<evidence type="ECO:0000313" key="12">
    <source>
        <dbReference type="EMBL" id="OBA28105.1"/>
    </source>
</evidence>
<evidence type="ECO:0000259" key="9">
    <source>
        <dbReference type="PROSITE" id="PS50090"/>
    </source>
</evidence>
<keyword evidence="2" id="KW-0507">mRNA processing</keyword>